<evidence type="ECO:0000259" key="8">
    <source>
        <dbReference type="Pfam" id="PF00149"/>
    </source>
</evidence>
<feature type="binding site" evidence="4">
    <location>
        <position position="316"/>
    </location>
    <ligand>
        <name>Zn(2+)</name>
        <dbReference type="ChEBI" id="CHEBI:29105"/>
        <label>2</label>
    </ligand>
</feature>
<evidence type="ECO:0000256" key="3">
    <source>
        <dbReference type="PIRNR" id="PIRNR000948"/>
    </source>
</evidence>
<feature type="disulfide bond" evidence="5">
    <location>
        <begin position="258"/>
        <end position="283"/>
    </location>
</feature>
<keyword evidence="4" id="KW-0479">Metal-binding</keyword>
<sequence length="679" mass="74142">MTRLFKLLACAAVAAQAQAATSLTYGPSTFTAPGSFPTSLYKSYYNDPTATSAQPQPVVSDPVLHKIYPQELTDPNDIPQNDPQDPHPLPPRASGPVILQNAIAQVQGLSVNSAFANNSCAFCTATLQVAKFLALSAPDQGPAFTVFLCQQFKLSSRCNTTFGATTLGPVLTQVFANADVAGYDGRMICQNFLASSCTLPPTPALNLTGWFAKPKPSPLPPSKKPSGERLKVLHLSDFHIDPRYATGSEANCTSGLCCRANNHNAESLNKTLLQAPRYGWFGCDTPFSLAAAALEAIPVLTGTETTGFAWTLYTGDLVSHDVENQLSRDYITYTETVVYDLFKRMLGSGPVYAALGNHDSYNQAQDAPHSLGGALAKQFSWNYDHVAQLWQQEKWIPQSVVAQARAHYAAYSVQRTDGLRVITLNTDLWYRANWFNYINLTGADNSGMLRFLTDELQDAEDKGDRVWIIGHVLSGWDGTNPLEAPTNLFYQIVDRFSPHVIANIFWGHTHEDQLSIFYANNATNISAETALATSWMGPSITPLTNLNSGFRVYEVDSATFDILDAHTWRSDVNSFPALDGQTTFGPTYVYEYNTRATYGAGISGWGLNDPLNATWWHLVTEQMEANPSLVTTFNELQGKQSVLTPNCTGDCITAKICYMRSGSASIAIQNCPKGFGSVQ</sequence>
<dbReference type="CDD" id="cd00842">
    <property type="entry name" value="MPP_ASMase"/>
    <property type="match status" value="1"/>
</dbReference>
<dbReference type="InterPro" id="IPR041805">
    <property type="entry name" value="ASMase/PPN1_MPP"/>
</dbReference>
<feature type="binding site" evidence="4">
    <location>
        <position position="510"/>
    </location>
    <ligand>
        <name>Zn(2+)</name>
        <dbReference type="ChEBI" id="CHEBI:29105"/>
        <label>1</label>
    </ligand>
</feature>
<dbReference type="Gene3D" id="3.60.21.10">
    <property type="match status" value="1"/>
</dbReference>
<dbReference type="GO" id="GO:0016020">
    <property type="term" value="C:membrane"/>
    <property type="evidence" value="ECO:0007669"/>
    <property type="project" value="GOC"/>
</dbReference>
<dbReference type="GO" id="GO:0006685">
    <property type="term" value="P:sphingomyelin catabolic process"/>
    <property type="evidence" value="ECO:0007669"/>
    <property type="project" value="UniProtKB-UniRule"/>
</dbReference>
<keyword evidence="3" id="KW-0326">Glycosidase</keyword>
<dbReference type="PANTHER" id="PTHR10340:SF27">
    <property type="entry name" value="ACL091CP"/>
    <property type="match status" value="1"/>
</dbReference>
<dbReference type="AlphaFoldDB" id="A0AAD4QB74"/>
<keyword evidence="10" id="KW-1185">Reference proteome</keyword>
<feature type="binding site" evidence="4">
    <location>
        <position position="357"/>
    </location>
    <ligand>
        <name>Zn(2+)</name>
        <dbReference type="ChEBI" id="CHEBI:29105"/>
        <label>2</label>
    </ligand>
</feature>
<dbReference type="InterPro" id="IPR011160">
    <property type="entry name" value="Sphingomy_PDE"/>
</dbReference>
<dbReference type="PIRSF" id="PIRSF000948">
    <property type="entry name" value="Sphingomy_PDE"/>
    <property type="match status" value="1"/>
</dbReference>
<comment type="function">
    <text evidence="3">Converts sphingomyelin to ceramide.</text>
</comment>
<feature type="binding site" evidence="4">
    <location>
        <position position="237"/>
    </location>
    <ligand>
        <name>Zn(2+)</name>
        <dbReference type="ChEBI" id="CHEBI:29105"/>
        <label>1</label>
    </ligand>
</feature>
<dbReference type="Proteomes" id="UP001201163">
    <property type="component" value="Unassembled WGS sequence"/>
</dbReference>
<dbReference type="GO" id="GO:0046872">
    <property type="term" value="F:metal ion binding"/>
    <property type="evidence" value="ECO:0007669"/>
    <property type="project" value="UniProtKB-KW"/>
</dbReference>
<keyword evidence="1 3" id="KW-0378">Hydrolase</keyword>
<feature type="disulfide bond" evidence="5">
    <location>
        <begin position="252"/>
        <end position="257"/>
    </location>
</feature>
<keyword evidence="4" id="KW-0862">Zinc</keyword>
<evidence type="ECO:0000256" key="7">
    <source>
        <dbReference type="SAM" id="SignalP"/>
    </source>
</evidence>
<evidence type="ECO:0000256" key="5">
    <source>
        <dbReference type="PIRSR" id="PIRSR000948-2"/>
    </source>
</evidence>
<feature type="binding site" evidence="4">
    <location>
        <position position="239"/>
    </location>
    <ligand>
        <name>Zn(2+)</name>
        <dbReference type="ChEBI" id="CHEBI:29105"/>
        <label>1</label>
    </ligand>
</feature>
<comment type="similarity">
    <text evidence="3">Belongs to the acid sphingomyelinase family.</text>
</comment>
<dbReference type="EMBL" id="JAKELL010000022">
    <property type="protein sequence ID" value="KAH8992405.1"/>
    <property type="molecule type" value="Genomic_DNA"/>
</dbReference>
<dbReference type="Pfam" id="PF00149">
    <property type="entry name" value="Metallophos"/>
    <property type="match status" value="1"/>
</dbReference>
<keyword evidence="7" id="KW-0732">Signal</keyword>
<feature type="domain" description="Calcineurin-like phosphoesterase" evidence="8">
    <location>
        <begin position="230"/>
        <end position="511"/>
    </location>
</feature>
<dbReference type="SUPFAM" id="SSF56300">
    <property type="entry name" value="Metallo-dependent phosphatases"/>
    <property type="match status" value="1"/>
</dbReference>
<dbReference type="GO" id="GO:0005615">
    <property type="term" value="C:extracellular space"/>
    <property type="evidence" value="ECO:0007669"/>
    <property type="project" value="TreeGrafter"/>
</dbReference>
<feature type="binding site" evidence="4">
    <location>
        <position position="471"/>
    </location>
    <ligand>
        <name>Zn(2+)</name>
        <dbReference type="ChEBI" id="CHEBI:29105"/>
        <label>2</label>
    </ligand>
</feature>
<gene>
    <name evidence="9" type="ORF">EDB92DRAFT_566300</name>
</gene>
<keyword evidence="5" id="KW-1015">Disulfide bond</keyword>
<comment type="caution">
    <text evidence="9">The sequence shown here is derived from an EMBL/GenBank/DDBJ whole genome shotgun (WGS) entry which is preliminary data.</text>
</comment>
<feature type="disulfide bond" evidence="5">
    <location>
        <begin position="120"/>
        <end position="197"/>
    </location>
</feature>
<evidence type="ECO:0000256" key="2">
    <source>
        <dbReference type="ARBA" id="ARBA00023180"/>
    </source>
</evidence>
<evidence type="ECO:0000256" key="6">
    <source>
        <dbReference type="SAM" id="MobiDB-lite"/>
    </source>
</evidence>
<feature type="signal peptide" evidence="7">
    <location>
        <begin position="1"/>
        <end position="19"/>
    </location>
</feature>
<organism evidence="9 10">
    <name type="scientific">Lactarius akahatsu</name>
    <dbReference type="NCBI Taxonomy" id="416441"/>
    <lineage>
        <taxon>Eukaryota</taxon>
        <taxon>Fungi</taxon>
        <taxon>Dikarya</taxon>
        <taxon>Basidiomycota</taxon>
        <taxon>Agaricomycotina</taxon>
        <taxon>Agaricomycetes</taxon>
        <taxon>Russulales</taxon>
        <taxon>Russulaceae</taxon>
        <taxon>Lactarius</taxon>
    </lineage>
</organism>
<evidence type="ECO:0000313" key="9">
    <source>
        <dbReference type="EMBL" id="KAH8992405.1"/>
    </source>
</evidence>
<evidence type="ECO:0000313" key="10">
    <source>
        <dbReference type="Proteomes" id="UP001201163"/>
    </source>
</evidence>
<keyword evidence="2" id="KW-0325">Glycoprotein</keyword>
<feature type="disulfide bond" evidence="5">
    <location>
        <begin position="647"/>
        <end position="651"/>
    </location>
</feature>
<proteinExistence type="inferred from homology"/>
<dbReference type="InterPro" id="IPR004843">
    <property type="entry name" value="Calcineurin-like_PHP"/>
</dbReference>
<feature type="region of interest" description="Disordered" evidence="6">
    <location>
        <begin position="71"/>
        <end position="94"/>
    </location>
</feature>
<name>A0AAD4QB74_9AGAM</name>
<dbReference type="GO" id="GO:0016798">
    <property type="term" value="F:hydrolase activity, acting on glycosyl bonds"/>
    <property type="evidence" value="ECO:0007669"/>
    <property type="project" value="UniProtKB-KW"/>
</dbReference>
<dbReference type="InterPro" id="IPR029052">
    <property type="entry name" value="Metallo-depent_PP-like"/>
</dbReference>
<feature type="binding site" evidence="4">
    <location>
        <position position="508"/>
    </location>
    <ligand>
        <name>Zn(2+)</name>
        <dbReference type="ChEBI" id="CHEBI:29105"/>
        <label>2</label>
    </ligand>
</feature>
<feature type="binding site" evidence="4">
    <location>
        <position position="316"/>
    </location>
    <ligand>
        <name>Zn(2+)</name>
        <dbReference type="ChEBI" id="CHEBI:29105"/>
        <label>1</label>
    </ligand>
</feature>
<dbReference type="GO" id="GO:0004767">
    <property type="term" value="F:sphingomyelin phosphodiesterase activity"/>
    <property type="evidence" value="ECO:0007669"/>
    <property type="project" value="UniProtKB-UniRule"/>
</dbReference>
<dbReference type="PANTHER" id="PTHR10340">
    <property type="entry name" value="SPHINGOMYELIN PHOSPHODIESTERASE"/>
    <property type="match status" value="1"/>
</dbReference>
<reference evidence="9" key="1">
    <citation type="submission" date="2022-01" db="EMBL/GenBank/DDBJ databases">
        <title>Comparative genomics reveals a dynamic genome evolution in the ectomycorrhizal milk-cap (Lactarius) mushrooms.</title>
        <authorList>
            <consortium name="DOE Joint Genome Institute"/>
            <person name="Lebreton A."/>
            <person name="Tang N."/>
            <person name="Kuo A."/>
            <person name="LaButti K."/>
            <person name="Drula E."/>
            <person name="Barry K."/>
            <person name="Clum A."/>
            <person name="Lipzen A."/>
            <person name="Mousain D."/>
            <person name="Ng V."/>
            <person name="Wang R."/>
            <person name="Wang X."/>
            <person name="Dai Y."/>
            <person name="Henrissat B."/>
            <person name="Grigoriev I.V."/>
            <person name="Guerin-Laguette A."/>
            <person name="Yu F."/>
            <person name="Martin F.M."/>
        </authorList>
    </citation>
    <scope>NUCLEOTIDE SEQUENCE</scope>
    <source>
        <strain evidence="9">QP</strain>
    </source>
</reference>
<comment type="cofactor">
    <cofactor evidence="4">
        <name>Zn(2+)</name>
        <dbReference type="ChEBI" id="CHEBI:29105"/>
    </cofactor>
    <text evidence="4">Binds 2 Zn(2+) ions per subunit.</text>
</comment>
<feature type="chain" id="PRO_5042246396" description="Sphingomyelin phosphodiesterase" evidence="7">
    <location>
        <begin position="20"/>
        <end position="679"/>
    </location>
</feature>
<evidence type="ECO:0000256" key="1">
    <source>
        <dbReference type="ARBA" id="ARBA00022801"/>
    </source>
</evidence>
<accession>A0AAD4QB74</accession>
<protein>
    <recommendedName>
        <fullName evidence="3">Sphingomyelin phosphodiesterase</fullName>
    </recommendedName>
</protein>
<evidence type="ECO:0000256" key="4">
    <source>
        <dbReference type="PIRSR" id="PIRSR000948-1"/>
    </source>
</evidence>